<evidence type="ECO:0000256" key="2">
    <source>
        <dbReference type="SAM" id="Phobius"/>
    </source>
</evidence>
<keyword evidence="4" id="KW-1185">Reference proteome</keyword>
<feature type="transmembrane region" description="Helical" evidence="2">
    <location>
        <begin position="99"/>
        <end position="117"/>
    </location>
</feature>
<keyword evidence="2" id="KW-1133">Transmembrane helix</keyword>
<reference evidence="3" key="1">
    <citation type="submission" date="2019-08" db="EMBL/GenBank/DDBJ databases">
        <title>Carotenoids and Carotenoid Binding Proteins in the Halophilic Cyanobacterium Euhalothece sp. ZM00.</title>
        <authorList>
            <person name="Cho S.M."/>
            <person name="Song J.Y."/>
            <person name="Park Y.-I."/>
        </authorList>
    </citation>
    <scope>NUCLEOTIDE SEQUENCE [LARGE SCALE GENOMIC DNA]</scope>
    <source>
        <strain evidence="3">Z-M001</strain>
    </source>
</reference>
<organism evidence="3 4">
    <name type="scientific">Euhalothece natronophila Z-M001</name>
    <dbReference type="NCBI Taxonomy" id="522448"/>
    <lineage>
        <taxon>Bacteria</taxon>
        <taxon>Bacillati</taxon>
        <taxon>Cyanobacteriota</taxon>
        <taxon>Cyanophyceae</taxon>
        <taxon>Oscillatoriophycideae</taxon>
        <taxon>Chroococcales</taxon>
        <taxon>Halothecacae</taxon>
        <taxon>Halothece cluster</taxon>
        <taxon>Euhalothece</taxon>
    </lineage>
</organism>
<evidence type="ECO:0000313" key="4">
    <source>
        <dbReference type="Proteomes" id="UP000318453"/>
    </source>
</evidence>
<evidence type="ECO:0000256" key="1">
    <source>
        <dbReference type="SAM" id="Coils"/>
    </source>
</evidence>
<evidence type="ECO:0000313" key="3">
    <source>
        <dbReference type="EMBL" id="QDZ41356.1"/>
    </source>
</evidence>
<dbReference type="OrthoDB" id="581476at2"/>
<name>A0A5B8NQQ5_9CHRO</name>
<dbReference type="EMBL" id="CP042326">
    <property type="protein sequence ID" value="QDZ41356.1"/>
    <property type="molecule type" value="Genomic_DNA"/>
</dbReference>
<feature type="transmembrane region" description="Helical" evidence="2">
    <location>
        <begin position="7"/>
        <end position="29"/>
    </location>
</feature>
<proteinExistence type="predicted"/>
<dbReference type="AlphaFoldDB" id="A0A5B8NQQ5"/>
<dbReference type="KEGG" id="enn:FRE64_16255"/>
<feature type="transmembrane region" description="Helical" evidence="2">
    <location>
        <begin position="35"/>
        <end position="55"/>
    </location>
</feature>
<keyword evidence="2" id="KW-0812">Transmembrane</keyword>
<protein>
    <submittedName>
        <fullName evidence="3">Uncharacterized protein</fullName>
    </submittedName>
</protein>
<accession>A0A5B8NQQ5</accession>
<feature type="coiled-coil region" evidence="1">
    <location>
        <begin position="168"/>
        <end position="228"/>
    </location>
</feature>
<keyword evidence="2" id="KW-0472">Membrane</keyword>
<sequence length="297" mass="33495">MQYQKSSLAAFTFIYVLGIILGMIIAISQVFPTEVLLIVGLSHLLILVVWGFFLIPQSMKEEAGNRIQTAGYLHTLIGFASALILLGTGDFDQAQLNEVLFPLGSALSTSIVGWLLGGEISSLGENYEKKIVRSEFQQLVDEIKEFTGAIQEIHSAYLSTMTQVYSSYRQLQEEQENLLRKHQDIQYKIMEETQNFHQQLVNTNSQASQELNQLFSQSLDQLQRLEELLSRTTNDMKTLEPVLDSFSDLKNNSDLATNNLSEVAQASRRTAQYLNESRALITELEKLLDYIASIKNS</sequence>
<gene>
    <name evidence="3" type="ORF">FRE64_16255</name>
</gene>
<dbReference type="RefSeq" id="WP_146297190.1">
    <property type="nucleotide sequence ID" value="NZ_CP042326.1"/>
</dbReference>
<keyword evidence="1" id="KW-0175">Coiled coil</keyword>
<feature type="transmembrane region" description="Helical" evidence="2">
    <location>
        <begin position="67"/>
        <end position="87"/>
    </location>
</feature>
<dbReference type="Proteomes" id="UP000318453">
    <property type="component" value="Chromosome"/>
</dbReference>